<comment type="similarity">
    <text evidence="2">Belongs to the WRB/GET1 family.</text>
</comment>
<name>A0A834I4C5_RHYFE</name>
<evidence type="ECO:0000256" key="2">
    <source>
        <dbReference type="ARBA" id="ARBA00010799"/>
    </source>
</evidence>
<protein>
    <recommendedName>
        <fullName evidence="3">Guided entry of tail-anchored proteins factor 1</fullName>
    </recommendedName>
    <alternativeName>
        <fullName evidence="8">Tail-anchored protein insertion receptor WRB</fullName>
    </alternativeName>
    <alternativeName>
        <fullName evidence="9">Tryptophan-rich basic protein</fullName>
    </alternativeName>
</protein>
<dbReference type="GO" id="GO:0071816">
    <property type="term" value="P:tail-anchored membrane protein insertion into ER membrane"/>
    <property type="evidence" value="ECO:0007669"/>
    <property type="project" value="InterPro"/>
</dbReference>
<evidence type="ECO:0000256" key="4">
    <source>
        <dbReference type="ARBA" id="ARBA00022692"/>
    </source>
</evidence>
<keyword evidence="6" id="KW-1133">Transmembrane helix</keyword>
<feature type="signal peptide" evidence="10">
    <location>
        <begin position="1"/>
        <end position="17"/>
    </location>
</feature>
<dbReference type="AlphaFoldDB" id="A0A834I4C5"/>
<dbReference type="Gene3D" id="1.10.287.660">
    <property type="entry name" value="Helix hairpin bin"/>
    <property type="match status" value="1"/>
</dbReference>
<dbReference type="GO" id="GO:0005789">
    <property type="term" value="C:endoplasmic reticulum membrane"/>
    <property type="evidence" value="ECO:0007669"/>
    <property type="project" value="UniProtKB-SubCell"/>
</dbReference>
<dbReference type="Proteomes" id="UP000625711">
    <property type="component" value="Unassembled WGS sequence"/>
</dbReference>
<keyword evidence="7" id="KW-0472">Membrane</keyword>
<dbReference type="PANTHER" id="PTHR42650:SF1">
    <property type="entry name" value="GUIDED ENTRY OF TAIL-ANCHORED PROTEINS FACTOR 1"/>
    <property type="match status" value="1"/>
</dbReference>
<dbReference type="EMBL" id="JAACXV010013026">
    <property type="protein sequence ID" value="KAF7274205.1"/>
    <property type="molecule type" value="Genomic_DNA"/>
</dbReference>
<accession>A0A834I4C5</accession>
<sequence length="106" mass="12626">MFLIIIPIILSFMAAHSAYIGNKYLRWRTKPSEVEQLLLEERKSLKKEQSQYNMMDAFAKYSKLQRKINIIDDKLKMFSDRKNTFLVKTLATYDALLYLELMIKLI</sequence>
<gene>
    <name evidence="11" type="ORF">GWI33_013125</name>
</gene>
<evidence type="ECO:0000313" key="12">
    <source>
        <dbReference type="Proteomes" id="UP000625711"/>
    </source>
</evidence>
<organism evidence="11 12">
    <name type="scientific">Rhynchophorus ferrugineus</name>
    <name type="common">Red palm weevil</name>
    <name type="synonym">Curculio ferrugineus</name>
    <dbReference type="NCBI Taxonomy" id="354439"/>
    <lineage>
        <taxon>Eukaryota</taxon>
        <taxon>Metazoa</taxon>
        <taxon>Ecdysozoa</taxon>
        <taxon>Arthropoda</taxon>
        <taxon>Hexapoda</taxon>
        <taxon>Insecta</taxon>
        <taxon>Pterygota</taxon>
        <taxon>Neoptera</taxon>
        <taxon>Endopterygota</taxon>
        <taxon>Coleoptera</taxon>
        <taxon>Polyphaga</taxon>
        <taxon>Cucujiformia</taxon>
        <taxon>Curculionidae</taxon>
        <taxon>Dryophthorinae</taxon>
        <taxon>Rhynchophorus</taxon>
    </lineage>
</organism>
<keyword evidence="5" id="KW-0256">Endoplasmic reticulum</keyword>
<dbReference type="InterPro" id="IPR029012">
    <property type="entry name" value="Helix_hairpin_bin_sf"/>
</dbReference>
<evidence type="ECO:0000256" key="5">
    <source>
        <dbReference type="ARBA" id="ARBA00022824"/>
    </source>
</evidence>
<evidence type="ECO:0000256" key="6">
    <source>
        <dbReference type="ARBA" id="ARBA00022989"/>
    </source>
</evidence>
<evidence type="ECO:0000256" key="3">
    <source>
        <dbReference type="ARBA" id="ARBA00017951"/>
    </source>
</evidence>
<keyword evidence="4" id="KW-0812">Transmembrane</keyword>
<evidence type="ECO:0000313" key="11">
    <source>
        <dbReference type="EMBL" id="KAF7274205.1"/>
    </source>
</evidence>
<dbReference type="InterPro" id="IPR028945">
    <property type="entry name" value="Get1"/>
</dbReference>
<keyword evidence="10" id="KW-0732">Signal</keyword>
<keyword evidence="12" id="KW-1185">Reference proteome</keyword>
<proteinExistence type="inferred from homology"/>
<dbReference type="PANTHER" id="PTHR42650">
    <property type="entry name" value="TAIL-ANCHORED PROTEIN INSERTION RECEPTOR WRB"/>
    <property type="match status" value="1"/>
</dbReference>
<evidence type="ECO:0000256" key="7">
    <source>
        <dbReference type="ARBA" id="ARBA00023136"/>
    </source>
</evidence>
<evidence type="ECO:0000256" key="9">
    <source>
        <dbReference type="ARBA" id="ARBA00033006"/>
    </source>
</evidence>
<evidence type="ECO:0000256" key="10">
    <source>
        <dbReference type="SAM" id="SignalP"/>
    </source>
</evidence>
<dbReference type="GO" id="GO:0043529">
    <property type="term" value="C:GET complex"/>
    <property type="evidence" value="ECO:0007669"/>
    <property type="project" value="TreeGrafter"/>
</dbReference>
<evidence type="ECO:0000256" key="8">
    <source>
        <dbReference type="ARBA" id="ARBA00032437"/>
    </source>
</evidence>
<comment type="subcellular location">
    <subcellularLocation>
        <location evidence="1">Endoplasmic reticulum membrane</location>
        <topology evidence="1">Multi-pass membrane protein</topology>
    </subcellularLocation>
</comment>
<evidence type="ECO:0000256" key="1">
    <source>
        <dbReference type="ARBA" id="ARBA00004477"/>
    </source>
</evidence>
<reference evidence="11" key="1">
    <citation type="submission" date="2020-08" db="EMBL/GenBank/DDBJ databases">
        <title>Genome sequencing and assembly of the red palm weevil Rhynchophorus ferrugineus.</title>
        <authorList>
            <person name="Dias G.B."/>
            <person name="Bergman C.M."/>
            <person name="Manee M."/>
        </authorList>
    </citation>
    <scope>NUCLEOTIDE SEQUENCE</scope>
    <source>
        <strain evidence="11">AA-2017</strain>
        <tissue evidence="11">Whole larva</tissue>
    </source>
</reference>
<feature type="chain" id="PRO_5032326460" description="Guided entry of tail-anchored proteins factor 1" evidence="10">
    <location>
        <begin position="18"/>
        <end position="106"/>
    </location>
</feature>
<dbReference type="OrthoDB" id="69461at2759"/>
<dbReference type="Pfam" id="PF04420">
    <property type="entry name" value="CHD5"/>
    <property type="match status" value="1"/>
</dbReference>
<dbReference type="GO" id="GO:0043495">
    <property type="term" value="F:protein-membrane adaptor activity"/>
    <property type="evidence" value="ECO:0007669"/>
    <property type="project" value="TreeGrafter"/>
</dbReference>
<comment type="caution">
    <text evidence="11">The sequence shown here is derived from an EMBL/GenBank/DDBJ whole genome shotgun (WGS) entry which is preliminary data.</text>
</comment>